<gene>
    <name evidence="1" type="ORF">RMR22_04600</name>
</gene>
<dbReference type="InterPro" id="IPR025528">
    <property type="entry name" value="BrnA_antitoxin"/>
</dbReference>
<dbReference type="RefSeq" id="WP_103584382.1">
    <property type="nucleotide sequence ID" value="NZ_CP192781.1"/>
</dbReference>
<organism evidence="1">
    <name type="scientific">Agrobacterium rosae</name>
    <dbReference type="NCBI Taxonomy" id="1972867"/>
    <lineage>
        <taxon>Bacteria</taxon>
        <taxon>Pseudomonadati</taxon>
        <taxon>Pseudomonadota</taxon>
        <taxon>Alphaproteobacteria</taxon>
        <taxon>Hyphomicrobiales</taxon>
        <taxon>Rhizobiaceae</taxon>
        <taxon>Rhizobium/Agrobacterium group</taxon>
        <taxon>Agrobacterium</taxon>
    </lineage>
</organism>
<name>A0AAW9FAL4_9HYPH</name>
<proteinExistence type="predicted"/>
<dbReference type="EMBL" id="JAVRAF010000001">
    <property type="protein sequence ID" value="MDX8301512.1"/>
    <property type="molecule type" value="Genomic_DNA"/>
</dbReference>
<dbReference type="Pfam" id="PF14384">
    <property type="entry name" value="BrnA_antitoxin"/>
    <property type="match status" value="1"/>
</dbReference>
<accession>A0AAW9FAL4</accession>
<reference evidence="1" key="1">
    <citation type="journal article" date="2023" name="Phytobiomes J">
        <title>Deciphering the key players within the bacterial microbiota associated with aerial crown gall tumors on rhododendron: Insights into the gallobiome.</title>
        <authorList>
            <person name="Kuzmanovic N."/>
            <person name="Nesme J."/>
            <person name="Wolf J."/>
            <person name="Neumann-Schaal M."/>
            <person name="Petersen J."/>
            <person name="Fernandez-Gnecco G."/>
            <person name="Sproeer C."/>
            <person name="Bunk B."/>
            <person name="Overmann J."/>
            <person name="Sorensen S.J."/>
            <person name="Idczak E."/>
            <person name="Smalla K."/>
        </authorList>
    </citation>
    <scope>NUCLEOTIDE SEQUENCE</scope>
    <source>
        <strain evidence="1">Rho-11.1</strain>
    </source>
</reference>
<protein>
    <submittedName>
        <fullName evidence="1">BrnA antitoxin family protein</fullName>
    </submittedName>
</protein>
<sequence length="110" mass="12748">MSNNSITTVTLDEIKRKRARGEKSLTDWARVDAMTDADIERSMRDDPDWAEWIDVDWSKAELVIPATKKSISIRLDEEVIDFFKATGKGYQTRMNAILRHYVREQKSNNG</sequence>
<evidence type="ECO:0000313" key="1">
    <source>
        <dbReference type="EMBL" id="MDX8301512.1"/>
    </source>
</evidence>
<comment type="caution">
    <text evidence="1">The sequence shown here is derived from an EMBL/GenBank/DDBJ whole genome shotgun (WGS) entry which is preliminary data.</text>
</comment>
<dbReference type="AlphaFoldDB" id="A0AAW9FAL4"/>